<dbReference type="InterPro" id="IPR013471">
    <property type="entry name" value="RNase_Z/BN"/>
</dbReference>
<sequence>MKIVFLGTGAAVPAKNRSPTSIAIKFNGETFLFDCGEGTQRQMIYTDVSPMKIDNIFITHLHGDHILGIPGLLQSMGFNGRRDHINIYGPPETEGIINGMLNMGYHSINFQVNVYEIPIEKPYCILESESYKIYSYPMEHSVPTLGYVFKEKKKPQLDIKRAIELGINVGPDLKKLKEGYSVVSKDGRKIHPEDVLLPPKRGISIGYSGDTLPLKDFGKFLKSLDCNILIHEATFDSSKKENAFETMHSTIEDAVNIGTIGGVEELILTHISARYDDSMEVYLNEVINLSREKNLNITIAEDLMEFPLKKGK</sequence>
<dbReference type="NCBIfam" id="TIGR02651">
    <property type="entry name" value="RNase_Z"/>
    <property type="match status" value="1"/>
</dbReference>
<evidence type="ECO:0000256" key="2">
    <source>
        <dbReference type="ARBA" id="ARBA00011738"/>
    </source>
</evidence>
<keyword evidence="5 9" id="KW-0479">Metal-binding</keyword>
<evidence type="ECO:0000256" key="6">
    <source>
        <dbReference type="ARBA" id="ARBA00022759"/>
    </source>
</evidence>
<evidence type="ECO:0000313" key="10">
    <source>
        <dbReference type="EMBL" id="HIP17121.1"/>
    </source>
</evidence>
<name>A0A833DRF2_9EURY</name>
<dbReference type="SUPFAM" id="SSF56281">
    <property type="entry name" value="Metallo-hydrolase/oxidoreductase"/>
    <property type="match status" value="1"/>
</dbReference>
<evidence type="ECO:0000256" key="3">
    <source>
        <dbReference type="ARBA" id="ARBA00022694"/>
    </source>
</evidence>
<feature type="binding site" evidence="9">
    <location>
        <position position="210"/>
    </location>
    <ligand>
        <name>Zn(2+)</name>
        <dbReference type="ChEBI" id="CHEBI:29105"/>
        <label>1</label>
        <note>catalytic</note>
    </ligand>
</feature>
<reference evidence="10" key="1">
    <citation type="journal article" date="2020" name="ISME J.">
        <title>Gammaproteobacteria mediating utilization of methyl-, sulfur- and petroleum organic compounds in deep ocean hydrothermal plumes.</title>
        <authorList>
            <person name="Zhou Z."/>
            <person name="Liu Y."/>
            <person name="Pan J."/>
            <person name="Cron B.R."/>
            <person name="Toner B.M."/>
            <person name="Anantharaman K."/>
            <person name="Breier J.A."/>
            <person name="Dick G.J."/>
            <person name="Li M."/>
        </authorList>
    </citation>
    <scope>NUCLEOTIDE SEQUENCE</scope>
    <source>
        <strain evidence="10">SZUA-1385</strain>
    </source>
</reference>
<dbReference type="EMBL" id="DQSV01000046">
    <property type="protein sequence ID" value="HIP17121.1"/>
    <property type="molecule type" value="Genomic_DNA"/>
</dbReference>
<dbReference type="InterPro" id="IPR036866">
    <property type="entry name" value="RibonucZ/Hydroxyglut_hydro"/>
</dbReference>
<comment type="similarity">
    <text evidence="9">Belongs to the RNase Z family.</text>
</comment>
<dbReference type="GO" id="GO:0042781">
    <property type="term" value="F:3'-tRNA processing endoribonuclease activity"/>
    <property type="evidence" value="ECO:0007669"/>
    <property type="project" value="UniProtKB-UniRule"/>
</dbReference>
<evidence type="ECO:0000256" key="9">
    <source>
        <dbReference type="HAMAP-Rule" id="MF_01818"/>
    </source>
</evidence>
<proteinExistence type="inferred from homology"/>
<comment type="caution">
    <text evidence="10">The sequence shown here is derived from an EMBL/GenBank/DDBJ whole genome shotgun (WGS) entry which is preliminary data.</text>
</comment>
<feature type="binding site" evidence="9">
    <location>
        <position position="140"/>
    </location>
    <ligand>
        <name>Zn(2+)</name>
        <dbReference type="ChEBI" id="CHEBI:29105"/>
        <label>1</label>
        <note>catalytic</note>
    </ligand>
</feature>
<dbReference type="GO" id="GO:0008270">
    <property type="term" value="F:zinc ion binding"/>
    <property type="evidence" value="ECO:0007669"/>
    <property type="project" value="UniProtKB-UniRule"/>
</dbReference>
<evidence type="ECO:0000256" key="4">
    <source>
        <dbReference type="ARBA" id="ARBA00022722"/>
    </source>
</evidence>
<gene>
    <name evidence="9 10" type="primary">rnz</name>
    <name evidence="10" type="ORF">EYG76_02320</name>
</gene>
<comment type="subunit">
    <text evidence="2 9">Homodimer.</text>
</comment>
<feature type="active site" description="Proton acceptor" evidence="9">
    <location>
        <position position="64"/>
    </location>
</feature>
<dbReference type="Gene3D" id="3.60.15.10">
    <property type="entry name" value="Ribonuclease Z/Hydroxyacylglutathione hydrolase-like"/>
    <property type="match status" value="1"/>
</dbReference>
<keyword evidence="8 9" id="KW-0862">Zinc</keyword>
<feature type="binding site" evidence="9">
    <location>
        <position position="62"/>
    </location>
    <ligand>
        <name>Zn(2+)</name>
        <dbReference type="ChEBI" id="CHEBI:29105"/>
        <label>1</label>
        <note>catalytic</note>
    </ligand>
</feature>
<feature type="binding site" evidence="9">
    <location>
        <position position="65"/>
    </location>
    <ligand>
        <name>Zn(2+)</name>
        <dbReference type="ChEBI" id="CHEBI:29105"/>
        <label>2</label>
        <note>catalytic</note>
    </ligand>
</feature>
<protein>
    <recommendedName>
        <fullName evidence="9">Ribonuclease Z</fullName>
        <shortName evidence="9">RNase Z</shortName>
        <ecNumber evidence="9">3.1.26.11</ecNumber>
    </recommendedName>
    <alternativeName>
        <fullName evidence="9">tRNA 3 endonuclease</fullName>
    </alternativeName>
    <alternativeName>
        <fullName evidence="9">tRNase Z</fullName>
    </alternativeName>
</protein>
<evidence type="ECO:0000313" key="11">
    <source>
        <dbReference type="Proteomes" id="UP000605144"/>
    </source>
</evidence>
<feature type="binding site" evidence="9">
    <location>
        <position position="60"/>
    </location>
    <ligand>
        <name>Zn(2+)</name>
        <dbReference type="ChEBI" id="CHEBI:29105"/>
        <label>1</label>
        <note>catalytic</note>
    </ligand>
</feature>
<accession>A0A833DRF2</accession>
<comment type="catalytic activity">
    <reaction evidence="1 9">
        <text>Endonucleolytic cleavage of RNA, removing extra 3' nucleotides from tRNA precursor, generating 3' termini of tRNAs. A 3'-hydroxy group is left at the tRNA terminus and a 5'-phosphoryl group is left at the trailer molecule.</text>
        <dbReference type="EC" id="3.1.26.11"/>
    </reaction>
</comment>
<keyword evidence="7 9" id="KW-0378">Hydrolase</keyword>
<evidence type="ECO:0000256" key="8">
    <source>
        <dbReference type="ARBA" id="ARBA00022833"/>
    </source>
</evidence>
<dbReference type="EC" id="3.1.26.11" evidence="9"/>
<dbReference type="Pfam" id="PF23023">
    <property type="entry name" value="Anti-Pycsar_Apyc1"/>
    <property type="match status" value="1"/>
</dbReference>
<dbReference type="PANTHER" id="PTHR46018:SF2">
    <property type="entry name" value="ZINC PHOSPHODIESTERASE ELAC PROTEIN 1"/>
    <property type="match status" value="1"/>
</dbReference>
<feature type="binding site" evidence="9">
    <location>
        <position position="210"/>
    </location>
    <ligand>
        <name>Zn(2+)</name>
        <dbReference type="ChEBI" id="CHEBI:29105"/>
        <label>2</label>
        <note>catalytic</note>
    </ligand>
</feature>
<keyword evidence="6 9" id="KW-0255">Endonuclease</keyword>
<keyword evidence="4 9" id="KW-0540">Nuclease</keyword>
<comment type="cofactor">
    <cofactor evidence="9">
        <name>Zn(2+)</name>
        <dbReference type="ChEBI" id="CHEBI:29105"/>
    </cofactor>
    <text evidence="9">Binds 2 Zn(2+) ions.</text>
</comment>
<evidence type="ECO:0000256" key="1">
    <source>
        <dbReference type="ARBA" id="ARBA00000402"/>
    </source>
</evidence>
<comment type="function">
    <text evidence="9">Zinc phosphodiesterase, which displays some tRNA 3'-processing endonuclease activity. Probably involved in tRNA maturation, by removing a 3'-trailer from precursor tRNA.</text>
</comment>
<dbReference type="PANTHER" id="PTHR46018">
    <property type="entry name" value="ZINC PHOSPHODIESTERASE ELAC PROTEIN 1"/>
    <property type="match status" value="1"/>
</dbReference>
<dbReference type="FunFam" id="3.60.15.10:FF:000002">
    <property type="entry name" value="Ribonuclease Z"/>
    <property type="match status" value="1"/>
</dbReference>
<dbReference type="CDD" id="cd07717">
    <property type="entry name" value="RNaseZ_ZiPD-like_MBL-fold"/>
    <property type="match status" value="1"/>
</dbReference>
<dbReference type="NCBIfam" id="NF000801">
    <property type="entry name" value="PRK00055.1-3"/>
    <property type="match status" value="1"/>
</dbReference>
<organism evidence="10 11">
    <name type="scientific">Methanothermococcus okinawensis</name>
    <dbReference type="NCBI Taxonomy" id="155863"/>
    <lineage>
        <taxon>Archaea</taxon>
        <taxon>Methanobacteriati</taxon>
        <taxon>Methanobacteriota</taxon>
        <taxon>Methanomada group</taxon>
        <taxon>Methanococci</taxon>
        <taxon>Methanococcales</taxon>
        <taxon>Methanococcaceae</taxon>
        <taxon>Methanothermococcus</taxon>
    </lineage>
</organism>
<dbReference type="HAMAP" id="MF_01818">
    <property type="entry name" value="RNase_Z_BN"/>
    <property type="match status" value="1"/>
</dbReference>
<evidence type="ECO:0000256" key="7">
    <source>
        <dbReference type="ARBA" id="ARBA00022801"/>
    </source>
</evidence>
<feature type="binding site" evidence="9">
    <location>
        <position position="270"/>
    </location>
    <ligand>
        <name>Zn(2+)</name>
        <dbReference type="ChEBI" id="CHEBI:29105"/>
        <label>2</label>
        <note>catalytic</note>
    </ligand>
</feature>
<dbReference type="Proteomes" id="UP000605144">
    <property type="component" value="Unassembled WGS sequence"/>
</dbReference>
<feature type="binding site" evidence="9">
    <location>
        <position position="64"/>
    </location>
    <ligand>
        <name>Zn(2+)</name>
        <dbReference type="ChEBI" id="CHEBI:29105"/>
        <label>2</label>
        <note>catalytic</note>
    </ligand>
</feature>
<evidence type="ECO:0000256" key="5">
    <source>
        <dbReference type="ARBA" id="ARBA00022723"/>
    </source>
</evidence>
<dbReference type="AlphaFoldDB" id="A0A833DRF2"/>
<keyword evidence="3 9" id="KW-0819">tRNA processing</keyword>
<dbReference type="GO" id="GO:0042802">
    <property type="term" value="F:identical protein binding"/>
    <property type="evidence" value="ECO:0007669"/>
    <property type="project" value="UniProtKB-ARBA"/>
</dbReference>